<name>A0ABV6FRI4_9BACT</name>
<dbReference type="InterPro" id="IPR001789">
    <property type="entry name" value="Sig_transdc_resp-reg_receiver"/>
</dbReference>
<dbReference type="EC" id="2.7.13.3" evidence="2"/>
<dbReference type="CDD" id="cd00082">
    <property type="entry name" value="HisKA"/>
    <property type="match status" value="1"/>
</dbReference>
<dbReference type="InterPro" id="IPR003594">
    <property type="entry name" value="HATPase_dom"/>
</dbReference>
<dbReference type="InterPro" id="IPR011006">
    <property type="entry name" value="CheY-like_superfamily"/>
</dbReference>
<dbReference type="Proteomes" id="UP001589797">
    <property type="component" value="Unassembled WGS sequence"/>
</dbReference>
<dbReference type="PROSITE" id="PS50109">
    <property type="entry name" value="HIS_KIN"/>
    <property type="match status" value="1"/>
</dbReference>
<accession>A0ABV6FRI4</accession>
<dbReference type="InterPro" id="IPR005467">
    <property type="entry name" value="His_kinase_dom"/>
</dbReference>
<reference evidence="8 9" key="1">
    <citation type="submission" date="2024-09" db="EMBL/GenBank/DDBJ databases">
        <authorList>
            <person name="Sun Q."/>
            <person name="Mori K."/>
        </authorList>
    </citation>
    <scope>NUCLEOTIDE SEQUENCE [LARGE SCALE GENOMIC DNA]</scope>
    <source>
        <strain evidence="8 9">CCM 7650</strain>
    </source>
</reference>
<comment type="caution">
    <text evidence="8">The sequence shown here is derived from an EMBL/GenBank/DDBJ whole genome shotgun (WGS) entry which is preliminary data.</text>
</comment>
<dbReference type="PROSITE" id="PS50110">
    <property type="entry name" value="RESPONSE_REGULATORY"/>
    <property type="match status" value="2"/>
</dbReference>
<dbReference type="SUPFAM" id="SSF55874">
    <property type="entry name" value="ATPase domain of HSP90 chaperone/DNA topoisomerase II/histidine kinase"/>
    <property type="match status" value="1"/>
</dbReference>
<dbReference type="InterPro" id="IPR036097">
    <property type="entry name" value="HisK_dim/P_sf"/>
</dbReference>
<dbReference type="Gene3D" id="3.30.450.40">
    <property type="match status" value="1"/>
</dbReference>
<feature type="domain" description="Histidine kinase" evidence="6">
    <location>
        <begin position="210"/>
        <end position="433"/>
    </location>
</feature>
<dbReference type="PANTHER" id="PTHR45339:SF1">
    <property type="entry name" value="HYBRID SIGNAL TRANSDUCTION HISTIDINE KINASE J"/>
    <property type="match status" value="1"/>
</dbReference>
<evidence type="ECO:0000259" key="6">
    <source>
        <dbReference type="PROSITE" id="PS50109"/>
    </source>
</evidence>
<dbReference type="InterPro" id="IPR004358">
    <property type="entry name" value="Sig_transdc_His_kin-like_C"/>
</dbReference>
<dbReference type="Gene3D" id="3.30.565.10">
    <property type="entry name" value="Histidine kinase-like ATPase, C-terminal domain"/>
    <property type="match status" value="1"/>
</dbReference>
<evidence type="ECO:0000313" key="9">
    <source>
        <dbReference type="Proteomes" id="UP001589797"/>
    </source>
</evidence>
<comment type="catalytic activity">
    <reaction evidence="1">
        <text>ATP + protein L-histidine = ADP + protein N-phospho-L-histidine.</text>
        <dbReference type="EC" id="2.7.13.3"/>
    </reaction>
</comment>
<dbReference type="Gene3D" id="3.40.50.2300">
    <property type="match status" value="2"/>
</dbReference>
<evidence type="ECO:0000259" key="7">
    <source>
        <dbReference type="PROSITE" id="PS50110"/>
    </source>
</evidence>
<evidence type="ECO:0000256" key="1">
    <source>
        <dbReference type="ARBA" id="ARBA00000085"/>
    </source>
</evidence>
<keyword evidence="9" id="KW-1185">Reference proteome</keyword>
<evidence type="ECO:0000256" key="5">
    <source>
        <dbReference type="PROSITE-ProRule" id="PRU00169"/>
    </source>
</evidence>
<dbReference type="CDD" id="cd16922">
    <property type="entry name" value="HATPase_EvgS-ArcB-TorS-like"/>
    <property type="match status" value="1"/>
</dbReference>
<dbReference type="RefSeq" id="WP_382386854.1">
    <property type="nucleotide sequence ID" value="NZ_JBHLWI010000015.1"/>
</dbReference>
<protein>
    <recommendedName>
        <fullName evidence="2">histidine kinase</fullName>
        <ecNumber evidence="2">2.7.13.3</ecNumber>
    </recommendedName>
</protein>
<organism evidence="8 9">
    <name type="scientific">Fontibacter flavus</name>
    <dbReference type="NCBI Taxonomy" id="654838"/>
    <lineage>
        <taxon>Bacteria</taxon>
        <taxon>Pseudomonadati</taxon>
        <taxon>Bacteroidota</taxon>
        <taxon>Cytophagia</taxon>
        <taxon>Cytophagales</taxon>
        <taxon>Cyclobacteriaceae</taxon>
        <taxon>Fontibacter</taxon>
    </lineage>
</organism>
<dbReference type="Gene3D" id="1.10.287.130">
    <property type="match status" value="1"/>
</dbReference>
<feature type="domain" description="Response regulatory" evidence="7">
    <location>
        <begin position="449"/>
        <end position="570"/>
    </location>
</feature>
<dbReference type="SMART" id="SM00388">
    <property type="entry name" value="HisKA"/>
    <property type="match status" value="1"/>
</dbReference>
<dbReference type="EMBL" id="JBHLWI010000015">
    <property type="protein sequence ID" value="MFC0262412.1"/>
    <property type="molecule type" value="Genomic_DNA"/>
</dbReference>
<feature type="domain" description="Response regulatory" evidence="7">
    <location>
        <begin position="598"/>
        <end position="718"/>
    </location>
</feature>
<dbReference type="PRINTS" id="PR00344">
    <property type="entry name" value="BCTRLSENSOR"/>
</dbReference>
<evidence type="ECO:0000313" key="8">
    <source>
        <dbReference type="EMBL" id="MFC0262412.1"/>
    </source>
</evidence>
<dbReference type="SUPFAM" id="SSF47384">
    <property type="entry name" value="Homodimeric domain of signal transducing histidine kinase"/>
    <property type="match status" value="1"/>
</dbReference>
<dbReference type="CDD" id="cd17546">
    <property type="entry name" value="REC_hyHK_CKI1_RcsC-like"/>
    <property type="match status" value="2"/>
</dbReference>
<dbReference type="InterPro" id="IPR029016">
    <property type="entry name" value="GAF-like_dom_sf"/>
</dbReference>
<keyword evidence="3 5" id="KW-0597">Phosphoprotein</keyword>
<evidence type="ECO:0000256" key="2">
    <source>
        <dbReference type="ARBA" id="ARBA00012438"/>
    </source>
</evidence>
<dbReference type="SMART" id="SM00387">
    <property type="entry name" value="HATPase_c"/>
    <property type="match status" value="1"/>
</dbReference>
<dbReference type="InterPro" id="IPR003661">
    <property type="entry name" value="HisK_dim/P_dom"/>
</dbReference>
<dbReference type="InterPro" id="IPR036890">
    <property type="entry name" value="HATPase_C_sf"/>
</dbReference>
<dbReference type="PANTHER" id="PTHR45339">
    <property type="entry name" value="HYBRID SIGNAL TRANSDUCTION HISTIDINE KINASE J"/>
    <property type="match status" value="1"/>
</dbReference>
<gene>
    <name evidence="8" type="ORF">ACFFIP_06925</name>
</gene>
<dbReference type="Pfam" id="PF02518">
    <property type="entry name" value="HATPase_c"/>
    <property type="match status" value="1"/>
</dbReference>
<proteinExistence type="predicted"/>
<feature type="modified residue" description="4-aspartylphosphate" evidence="5">
    <location>
        <position position="499"/>
    </location>
</feature>
<evidence type="ECO:0000256" key="4">
    <source>
        <dbReference type="ARBA" id="ARBA00023012"/>
    </source>
</evidence>
<dbReference type="SUPFAM" id="SSF55781">
    <property type="entry name" value="GAF domain-like"/>
    <property type="match status" value="1"/>
</dbReference>
<dbReference type="Pfam" id="PF00512">
    <property type="entry name" value="HisKA"/>
    <property type="match status" value="1"/>
</dbReference>
<feature type="modified residue" description="4-aspartylphosphate" evidence="5">
    <location>
        <position position="649"/>
    </location>
</feature>
<keyword evidence="4" id="KW-0902">Two-component regulatory system</keyword>
<evidence type="ECO:0000256" key="3">
    <source>
        <dbReference type="ARBA" id="ARBA00022553"/>
    </source>
</evidence>
<dbReference type="SUPFAM" id="SSF52172">
    <property type="entry name" value="CheY-like"/>
    <property type="match status" value="2"/>
</dbReference>
<dbReference type="Pfam" id="PF00072">
    <property type="entry name" value="Response_reg"/>
    <property type="match status" value="2"/>
</dbReference>
<sequence>MDSLQGETNSSQQLLQKQLELQQILIDISSKYINMNLDDLEKNVLLSLEQLGHFVEADRAYIFEYNFVDYTASNTYEWCAEGITPEIDNLQGMPMEYIPHWVEKHQKREIFGVPEIDELPEGPLKDILLPQGIKTLITFPMLYNQELLGFVGFDWVKEVHQYSETELKLLLVYAEMLVNIKKRSQLEVNLIKAKEEAEAANKSKSEFLANMSHEIRTPLNGVIGFTDLLINTSLTYEQRQYVQSANSSAHILLGIINDILDFSKIEAGKLELEEVEIDLLDLVEETADIVKYNTNKKNIEFLLNIQVDLPRFIYVDPIRLKQILVNLLSNAIKFTEQGEVELSVSFEQTDPENKEGIFTFTIRDTGIGISEAQQEKLFKSFSQADSSTTRKFGGTGLGLVISQMLAEKMGSSIQLSSEFGKGSIFSISLTKSYQDLLPMEKREFDSLKKILILDDNQNNRNILENILKHWNIGTTSVENGIAALTLLAGNQDFDVMIVDYHMPYMDGLSTIREINRFFHEHPDRKKPKTILYSSADDDTIEMQVKELKIDALLLKPAKISELFHTLNNLSRKPLEDVVGDQAAQTSIPNPPENDNKIRILIAEDVPLNMLLVKTIVKNHYPEAIIVESQNGQEALNKYHSEHFDLIFMDVQMPLMDGFEATKKIRLHEKTHGGDIPIVALTAGALPTEKEKCMEAGMDHFLTKPIDKVKLAEVMERILKSKR</sequence>
<dbReference type="SMART" id="SM00448">
    <property type="entry name" value="REC"/>
    <property type="match status" value="2"/>
</dbReference>